<organism evidence="1 2">
    <name type="scientific">Alicyclobacillus mengziensis</name>
    <dbReference type="NCBI Taxonomy" id="2931921"/>
    <lineage>
        <taxon>Bacteria</taxon>
        <taxon>Bacillati</taxon>
        <taxon>Bacillota</taxon>
        <taxon>Bacilli</taxon>
        <taxon>Bacillales</taxon>
        <taxon>Alicyclobacillaceae</taxon>
        <taxon>Alicyclobacillus</taxon>
    </lineage>
</organism>
<dbReference type="KEGG" id="afx:JZ786_07640"/>
<dbReference type="EMBL" id="CP071182">
    <property type="protein sequence ID" value="QSO48816.1"/>
    <property type="molecule type" value="Genomic_DNA"/>
</dbReference>
<reference evidence="1 2" key="1">
    <citation type="submission" date="2021-02" db="EMBL/GenBank/DDBJ databases">
        <title>Alicyclobacillus curvatus sp. nov. and Alicyclobacillus mengziensis sp. nov., two acidophilic bacteria isolated from acid mine drainage.</title>
        <authorList>
            <person name="Huang Y."/>
        </authorList>
    </citation>
    <scope>NUCLEOTIDE SEQUENCE [LARGE SCALE GENOMIC DNA]</scope>
    <source>
        <strain evidence="1 2">S30H14</strain>
    </source>
</reference>
<name>A0A9X7W169_9BACL</name>
<dbReference type="RefSeq" id="WP_206658130.1">
    <property type="nucleotide sequence ID" value="NZ_CP071182.1"/>
</dbReference>
<evidence type="ECO:0000313" key="1">
    <source>
        <dbReference type="EMBL" id="QSO48816.1"/>
    </source>
</evidence>
<sequence>MVGISRNIVSHLFGDEDFDDVKGITEPNEVFLLESVKQPGYFHHANRESVVTKRKKRG</sequence>
<protein>
    <submittedName>
        <fullName evidence="1">Uncharacterized protein</fullName>
    </submittedName>
</protein>
<proteinExistence type="predicted"/>
<dbReference type="AlphaFoldDB" id="A0A9X7W169"/>
<accession>A0A9X7W169</accession>
<keyword evidence="2" id="KW-1185">Reference proteome</keyword>
<gene>
    <name evidence="1" type="ORF">JZ786_07640</name>
</gene>
<evidence type="ECO:0000313" key="2">
    <source>
        <dbReference type="Proteomes" id="UP000663505"/>
    </source>
</evidence>
<dbReference type="Proteomes" id="UP000663505">
    <property type="component" value="Chromosome"/>
</dbReference>